<sequence length="217" mass="24104">MIKRMTLLSRKEGAAFSDFRAYWAGCHADLALCMEGITSYTQNRVEKILWKHADAEGCFLVDGIVELCFENDEVMSVAQRSATGSKYIPDDEPNFLRGWSLCVVEHEDAFPEPLGVKVLVVAAMKDRADRDAFRKAVVSAKEADGTAAQMSFNWTTRTATRERLWSEPVPPDVLTALWFENTAQAHSAFEADGALVRAISLLSNRAAAYLIDPLVLK</sequence>
<dbReference type="InterPro" id="IPR009799">
    <property type="entry name" value="EthD_dom"/>
</dbReference>
<organism evidence="2 3">
    <name type="scientific">Paraburkholderia hospita</name>
    <dbReference type="NCBI Taxonomy" id="169430"/>
    <lineage>
        <taxon>Bacteria</taxon>
        <taxon>Pseudomonadati</taxon>
        <taxon>Pseudomonadota</taxon>
        <taxon>Betaproteobacteria</taxon>
        <taxon>Burkholderiales</taxon>
        <taxon>Burkholderiaceae</taxon>
        <taxon>Paraburkholderia</taxon>
    </lineage>
</organism>
<dbReference type="InterPro" id="IPR011008">
    <property type="entry name" value="Dimeric_a/b-barrel"/>
</dbReference>
<dbReference type="EMBL" id="CP026109">
    <property type="protein sequence ID" value="AUT76256.1"/>
    <property type="molecule type" value="Genomic_DNA"/>
</dbReference>
<evidence type="ECO:0000313" key="3">
    <source>
        <dbReference type="Proteomes" id="UP000236649"/>
    </source>
</evidence>
<feature type="domain" description="EthD" evidence="1">
    <location>
        <begin position="11"/>
        <end position="96"/>
    </location>
</feature>
<dbReference type="RefSeq" id="WP_090836499.1">
    <property type="nucleotide sequence ID" value="NZ_CADFGJ010000029.1"/>
</dbReference>
<dbReference type="KEGG" id="phs:C2L64_49210"/>
<dbReference type="GO" id="GO:0016491">
    <property type="term" value="F:oxidoreductase activity"/>
    <property type="evidence" value="ECO:0007669"/>
    <property type="project" value="InterPro"/>
</dbReference>
<dbReference type="Gene3D" id="3.30.70.100">
    <property type="match status" value="1"/>
</dbReference>
<reference evidence="2 3" key="1">
    <citation type="submission" date="2018-01" db="EMBL/GenBank/DDBJ databases">
        <title>Species boundaries and ecological features among Paraburkholderia terrae DSMZ17804T, P. hospita DSMZ17164T and P. caribensis DSMZ13236T.</title>
        <authorList>
            <person name="Pratama A.A."/>
        </authorList>
    </citation>
    <scope>NUCLEOTIDE SEQUENCE [LARGE SCALE GENOMIC DNA]</scope>
    <source>
        <strain evidence="2 3">DSM 17164</strain>
    </source>
</reference>
<dbReference type="AlphaFoldDB" id="A0AAN1MRB0"/>
<proteinExistence type="predicted"/>
<accession>A0AAN1MRB0</accession>
<name>A0AAN1MRB0_9BURK</name>
<dbReference type="GeneID" id="55536228"/>
<dbReference type="SUPFAM" id="SSF54909">
    <property type="entry name" value="Dimeric alpha+beta barrel"/>
    <property type="match status" value="1"/>
</dbReference>
<evidence type="ECO:0000313" key="2">
    <source>
        <dbReference type="EMBL" id="AUT76256.1"/>
    </source>
</evidence>
<protein>
    <recommendedName>
        <fullName evidence="1">EthD domain-containing protein</fullName>
    </recommendedName>
</protein>
<dbReference type="Proteomes" id="UP000236649">
    <property type="component" value="Chromosome 5"/>
</dbReference>
<gene>
    <name evidence="2" type="ORF">C2L64_49210</name>
</gene>
<evidence type="ECO:0000259" key="1">
    <source>
        <dbReference type="Pfam" id="PF07110"/>
    </source>
</evidence>
<dbReference type="Pfam" id="PF07110">
    <property type="entry name" value="EthD"/>
    <property type="match status" value="1"/>
</dbReference>